<evidence type="ECO:0000256" key="2">
    <source>
        <dbReference type="ARBA" id="ARBA00022679"/>
    </source>
</evidence>
<protein>
    <submittedName>
        <fullName evidence="8">FemAB-related protein, PEP-CTERM system-associated</fullName>
    </submittedName>
</protein>
<evidence type="ECO:0000256" key="3">
    <source>
        <dbReference type="ARBA" id="ARBA00022960"/>
    </source>
</evidence>
<dbReference type="PANTHER" id="PTHR36174:SF1">
    <property type="entry name" value="LIPID II:GLYCINE GLYCYLTRANSFERASE"/>
    <property type="match status" value="1"/>
</dbReference>
<comment type="similarity">
    <text evidence="1">Belongs to the FemABX family.</text>
</comment>
<dbReference type="GO" id="GO:0071555">
    <property type="term" value="P:cell wall organization"/>
    <property type="evidence" value="ECO:0007669"/>
    <property type="project" value="UniProtKB-KW"/>
</dbReference>
<evidence type="ECO:0000256" key="5">
    <source>
        <dbReference type="ARBA" id="ARBA00023315"/>
    </source>
</evidence>
<dbReference type="eggNOG" id="COG3146">
    <property type="taxonomic scope" value="Bacteria"/>
</dbReference>
<dbReference type="OrthoDB" id="9773932at2"/>
<evidence type="ECO:0000313" key="8">
    <source>
        <dbReference type="EMBL" id="ACT18515.1"/>
    </source>
</evidence>
<keyword evidence="5" id="KW-0012">Acyltransferase</keyword>
<dbReference type="InterPro" id="IPR017469">
    <property type="entry name" value="PEP-CTERM_FemAB-rel"/>
</dbReference>
<evidence type="ECO:0000256" key="6">
    <source>
        <dbReference type="ARBA" id="ARBA00023316"/>
    </source>
</evidence>
<keyword evidence="3" id="KW-0133">Cell shape</keyword>
<evidence type="ECO:0000256" key="1">
    <source>
        <dbReference type="ARBA" id="ARBA00009943"/>
    </source>
</evidence>
<dbReference type="InterPro" id="IPR016181">
    <property type="entry name" value="Acyl_CoA_acyltransferase"/>
</dbReference>
<feature type="domain" description="BioF2-like acetyltransferase" evidence="7">
    <location>
        <begin position="148"/>
        <end position="286"/>
    </location>
</feature>
<dbReference type="GO" id="GO:0016755">
    <property type="term" value="F:aminoacyltransferase activity"/>
    <property type="evidence" value="ECO:0007669"/>
    <property type="project" value="InterPro"/>
</dbReference>
<name>C6DZX1_GEOSM</name>
<dbReference type="NCBIfam" id="TIGR03019">
    <property type="entry name" value="pepcterm_femAB"/>
    <property type="match status" value="1"/>
</dbReference>
<dbReference type="InterPro" id="IPR050644">
    <property type="entry name" value="PG_Glycine_Bridge_Synth"/>
</dbReference>
<dbReference type="GO" id="GO:0008360">
    <property type="term" value="P:regulation of cell shape"/>
    <property type="evidence" value="ECO:0007669"/>
    <property type="project" value="UniProtKB-KW"/>
</dbReference>
<dbReference type="GO" id="GO:0009252">
    <property type="term" value="P:peptidoglycan biosynthetic process"/>
    <property type="evidence" value="ECO:0007669"/>
    <property type="project" value="UniProtKB-KW"/>
</dbReference>
<sequence length="344" mass="38342">MPGYRVTQEIDPSRWDAYVDSMPAATSYHLSAWGKIIGESFGHRTHYLAAVDQAGEIAGVLPLVHMKSALFGSFLVSVPFVNYGGLLCRDRGCEKALLREADELRRSCGAEHVELRHLGAGIEGLPSREHKVTMMLALSEDPDAQWANFNAKLRNQIRKAQKSGLSFRTGGVELLDDFYDVFARNMRDLGTPVYGKEFFANVLGSLPRATRIAAVQLQGKVVAAGILSRYKKSMEMPWASSIAEYKTLCPNNLLYWESIRFAIAEGCASFDFGRSTPNEGTYNFKKQWGAEPVQLYWQYLLEKGKALPELNPKNPKFQAAIAVWKRLPVGLTRLIGPAIVRNIP</sequence>
<dbReference type="HOGENOM" id="CLU_042156_0_0_7"/>
<keyword evidence="4" id="KW-0573">Peptidoglycan synthesis</keyword>
<dbReference type="EMBL" id="CP001661">
    <property type="protein sequence ID" value="ACT18515.1"/>
    <property type="molecule type" value="Genomic_DNA"/>
</dbReference>
<dbReference type="InterPro" id="IPR038740">
    <property type="entry name" value="BioF2-like_GNAT_dom"/>
</dbReference>
<dbReference type="STRING" id="443144.GM21_2472"/>
<dbReference type="PROSITE" id="PS51191">
    <property type="entry name" value="FEMABX"/>
    <property type="match status" value="1"/>
</dbReference>
<dbReference type="InterPro" id="IPR003447">
    <property type="entry name" value="FEMABX"/>
</dbReference>
<organism evidence="8">
    <name type="scientific">Geobacter sp. (strain M21)</name>
    <dbReference type="NCBI Taxonomy" id="443144"/>
    <lineage>
        <taxon>Bacteria</taxon>
        <taxon>Pseudomonadati</taxon>
        <taxon>Thermodesulfobacteriota</taxon>
        <taxon>Desulfuromonadia</taxon>
        <taxon>Geobacterales</taxon>
        <taxon>Geobacteraceae</taxon>
        <taxon>Geobacter</taxon>
    </lineage>
</organism>
<evidence type="ECO:0000259" key="7">
    <source>
        <dbReference type="Pfam" id="PF13480"/>
    </source>
</evidence>
<dbReference type="PANTHER" id="PTHR36174">
    <property type="entry name" value="LIPID II:GLYCINE GLYCYLTRANSFERASE"/>
    <property type="match status" value="1"/>
</dbReference>
<proteinExistence type="inferred from homology"/>
<reference evidence="8" key="1">
    <citation type="submission" date="2009-07" db="EMBL/GenBank/DDBJ databases">
        <title>Complete sequence of Geobacter sp. M21.</title>
        <authorList>
            <consortium name="US DOE Joint Genome Institute"/>
            <person name="Lucas S."/>
            <person name="Copeland A."/>
            <person name="Lapidus A."/>
            <person name="Glavina del Rio T."/>
            <person name="Dalin E."/>
            <person name="Tice H."/>
            <person name="Bruce D."/>
            <person name="Goodwin L."/>
            <person name="Pitluck S."/>
            <person name="Saunders E."/>
            <person name="Brettin T."/>
            <person name="Detter J.C."/>
            <person name="Han C."/>
            <person name="Larimer F."/>
            <person name="Land M."/>
            <person name="Hauser L."/>
            <person name="Kyrpides N."/>
            <person name="Ovchinnikova G."/>
            <person name="Lovley D."/>
        </authorList>
    </citation>
    <scope>NUCLEOTIDE SEQUENCE [LARGE SCALE GENOMIC DNA]</scope>
    <source>
        <strain evidence="8">M21</strain>
    </source>
</reference>
<keyword evidence="2" id="KW-0808">Transferase</keyword>
<keyword evidence="6" id="KW-0961">Cell wall biogenesis/degradation</keyword>
<evidence type="ECO:0000256" key="4">
    <source>
        <dbReference type="ARBA" id="ARBA00022984"/>
    </source>
</evidence>
<gene>
    <name evidence="8" type="ordered locus">GM21_2472</name>
</gene>
<accession>C6DZX1</accession>
<dbReference type="SUPFAM" id="SSF55729">
    <property type="entry name" value="Acyl-CoA N-acyltransferases (Nat)"/>
    <property type="match status" value="2"/>
</dbReference>
<dbReference type="AlphaFoldDB" id="C6DZX1"/>
<dbReference type="Gene3D" id="3.40.630.30">
    <property type="match status" value="2"/>
</dbReference>
<dbReference type="Pfam" id="PF13480">
    <property type="entry name" value="Acetyltransf_6"/>
    <property type="match status" value="1"/>
</dbReference>
<dbReference type="KEGG" id="gem:GM21_2472"/>